<sequence length="224" mass="25046">MSQGISVEELFRVREDIKTMSITKIVITGGPCAGKTTGMSWIQNAFTERGYRVLFISETATELISGGVAPWICSDNTEYQKCQMKLQLEKEKVFEQAARTMNSDKILIVCDRGTLDNKAYMTEADFSLVLNELGLNEVELRDGYDAVFHLVTAAKGAEKFYTTANNTARTETVDEAVALDDKLIAAWTGHPHLRIIDNSLGFEEKMKHLIAEIANFLGEPDHMR</sequence>
<evidence type="ECO:0000313" key="2">
    <source>
        <dbReference type="EMBL" id="EEG36540.1"/>
    </source>
</evidence>
<dbReference type="EMBL" id="ACEP01000074">
    <property type="protein sequence ID" value="EEG36540.1"/>
    <property type="molecule type" value="Genomic_DNA"/>
</dbReference>
<gene>
    <name evidence="2" type="ORF">EUBHAL_01585</name>
</gene>
<reference evidence="2 3" key="1">
    <citation type="submission" date="2009-01" db="EMBL/GenBank/DDBJ databases">
        <authorList>
            <person name="Fulton L."/>
            <person name="Clifton S."/>
            <person name="Fulton B."/>
            <person name="Xu J."/>
            <person name="Minx P."/>
            <person name="Pepin K.H."/>
            <person name="Johnson M."/>
            <person name="Bhonagiri V."/>
            <person name="Nash W.E."/>
            <person name="Mardis E.R."/>
            <person name="Wilson R.K."/>
        </authorList>
    </citation>
    <scope>NUCLEOTIDE SEQUENCE [LARGE SCALE GENOMIC DNA]</scope>
    <source>
        <strain evidence="2 3">DSM 3353</strain>
    </source>
</reference>
<dbReference type="AlphaFoldDB" id="C0EVZ7"/>
<dbReference type="InterPro" id="IPR053227">
    <property type="entry name" value="TRPL-trafficking_regulator"/>
</dbReference>
<dbReference type="eggNOG" id="COG3911">
    <property type="taxonomic scope" value="Bacteria"/>
</dbReference>
<dbReference type="GeneID" id="75049113"/>
<proteinExistence type="predicted"/>
<dbReference type="GO" id="GO:0070300">
    <property type="term" value="F:phosphatidic acid binding"/>
    <property type="evidence" value="ECO:0007669"/>
    <property type="project" value="TreeGrafter"/>
</dbReference>
<dbReference type="PANTHER" id="PTHR34932:SF1">
    <property type="entry name" value="TRPL TRANSLOCATION DEFECT PROTEIN 14"/>
    <property type="match status" value="1"/>
</dbReference>
<reference evidence="2 3" key="2">
    <citation type="submission" date="2009-02" db="EMBL/GenBank/DDBJ databases">
        <title>Draft genome sequence of Eubacterium hallii (DSM 3353).</title>
        <authorList>
            <person name="Sudarsanam P."/>
            <person name="Ley R."/>
            <person name="Guruge J."/>
            <person name="Turnbaugh P.J."/>
            <person name="Mahowald M."/>
            <person name="Liep D."/>
            <person name="Gordon J."/>
        </authorList>
    </citation>
    <scope>NUCLEOTIDE SEQUENCE [LARGE SCALE GENOMIC DNA]</scope>
    <source>
        <strain evidence="2 3">DSM 3353</strain>
    </source>
</reference>
<dbReference type="PANTHER" id="PTHR34932">
    <property type="entry name" value="TRPL TRANSLOCATION DEFECT PROTEIN 14"/>
    <property type="match status" value="1"/>
</dbReference>
<dbReference type="InterPro" id="IPR038727">
    <property type="entry name" value="NadR/Ttd14_AAA_dom"/>
</dbReference>
<dbReference type="Pfam" id="PF13521">
    <property type="entry name" value="AAA_28"/>
    <property type="match status" value="1"/>
</dbReference>
<feature type="domain" description="NadR/Ttd14 AAA" evidence="1">
    <location>
        <begin position="24"/>
        <end position="205"/>
    </location>
</feature>
<dbReference type="Gene3D" id="3.40.50.300">
    <property type="entry name" value="P-loop containing nucleotide triphosphate hydrolases"/>
    <property type="match status" value="1"/>
</dbReference>
<dbReference type="GO" id="GO:0005525">
    <property type="term" value="F:GTP binding"/>
    <property type="evidence" value="ECO:0007669"/>
    <property type="project" value="TreeGrafter"/>
</dbReference>
<dbReference type="SUPFAM" id="SSF52540">
    <property type="entry name" value="P-loop containing nucleoside triphosphate hydrolases"/>
    <property type="match status" value="1"/>
</dbReference>
<dbReference type="InterPro" id="IPR027417">
    <property type="entry name" value="P-loop_NTPase"/>
</dbReference>
<accession>C0EVZ7</accession>
<name>C0EVZ7_9FIRM</name>
<protein>
    <recommendedName>
        <fullName evidence="1">NadR/Ttd14 AAA domain-containing protein</fullName>
    </recommendedName>
</protein>
<dbReference type="RefSeq" id="WP_005347112.1">
    <property type="nucleotide sequence ID" value="NZ_ACEP01000074.1"/>
</dbReference>
<comment type="caution">
    <text evidence="2">The sequence shown here is derived from an EMBL/GenBank/DDBJ whole genome shotgun (WGS) entry which is preliminary data.</text>
</comment>
<evidence type="ECO:0000259" key="1">
    <source>
        <dbReference type="Pfam" id="PF13521"/>
    </source>
</evidence>
<dbReference type="GO" id="GO:0035091">
    <property type="term" value="F:phosphatidylinositol binding"/>
    <property type="evidence" value="ECO:0007669"/>
    <property type="project" value="TreeGrafter"/>
</dbReference>
<dbReference type="Proteomes" id="UP000003174">
    <property type="component" value="Unassembled WGS sequence"/>
</dbReference>
<organism evidence="2 3">
    <name type="scientific">Anaerobutyricum hallii DSM 3353</name>
    <dbReference type="NCBI Taxonomy" id="411469"/>
    <lineage>
        <taxon>Bacteria</taxon>
        <taxon>Bacillati</taxon>
        <taxon>Bacillota</taxon>
        <taxon>Clostridia</taxon>
        <taxon>Lachnospirales</taxon>
        <taxon>Lachnospiraceae</taxon>
        <taxon>Anaerobutyricum</taxon>
    </lineage>
</organism>
<evidence type="ECO:0000313" key="3">
    <source>
        <dbReference type="Proteomes" id="UP000003174"/>
    </source>
</evidence>